<name>A0A0F8ZM87_9ZZZZ</name>
<sequence>MAVNEILDKMEEDITKEEARRKRIKRAEEIFNRNIDSVIADLDNIPLMEGVDRNSWLFAGCRQDLEKARTRILKYIERVLR</sequence>
<gene>
    <name evidence="1" type="ORF">LCGC14_2677690</name>
</gene>
<dbReference type="EMBL" id="LAZR01047125">
    <property type="protein sequence ID" value="KKK94953.1"/>
    <property type="molecule type" value="Genomic_DNA"/>
</dbReference>
<protein>
    <submittedName>
        <fullName evidence="1">Uncharacterized protein</fullName>
    </submittedName>
</protein>
<organism evidence="1">
    <name type="scientific">marine sediment metagenome</name>
    <dbReference type="NCBI Taxonomy" id="412755"/>
    <lineage>
        <taxon>unclassified sequences</taxon>
        <taxon>metagenomes</taxon>
        <taxon>ecological metagenomes</taxon>
    </lineage>
</organism>
<proteinExistence type="predicted"/>
<dbReference type="AlphaFoldDB" id="A0A0F8ZM87"/>
<accession>A0A0F8ZM87</accession>
<reference evidence="1" key="1">
    <citation type="journal article" date="2015" name="Nature">
        <title>Complex archaea that bridge the gap between prokaryotes and eukaryotes.</title>
        <authorList>
            <person name="Spang A."/>
            <person name="Saw J.H."/>
            <person name="Jorgensen S.L."/>
            <person name="Zaremba-Niedzwiedzka K."/>
            <person name="Martijn J."/>
            <person name="Lind A.E."/>
            <person name="van Eijk R."/>
            <person name="Schleper C."/>
            <person name="Guy L."/>
            <person name="Ettema T.J."/>
        </authorList>
    </citation>
    <scope>NUCLEOTIDE SEQUENCE</scope>
</reference>
<evidence type="ECO:0000313" key="1">
    <source>
        <dbReference type="EMBL" id="KKK94953.1"/>
    </source>
</evidence>
<comment type="caution">
    <text evidence="1">The sequence shown here is derived from an EMBL/GenBank/DDBJ whole genome shotgun (WGS) entry which is preliminary data.</text>
</comment>